<dbReference type="Pfam" id="PF02954">
    <property type="entry name" value="HTH_8"/>
    <property type="match status" value="1"/>
</dbReference>
<dbReference type="OrthoDB" id="9804019at2"/>
<evidence type="ECO:0000259" key="5">
    <source>
        <dbReference type="PROSITE" id="PS50045"/>
    </source>
</evidence>
<dbReference type="SMART" id="SM00382">
    <property type="entry name" value="AAA"/>
    <property type="match status" value="1"/>
</dbReference>
<dbReference type="InterPro" id="IPR002078">
    <property type="entry name" value="Sigma_54_int"/>
</dbReference>
<sequence>MSKQNLIGESSSFLEVLDQVSLYAPLNRPVLIIGERGTGKELVAARLHYLSERWDKQYITLNCASLNENLIESELFGHSAGAFTGATHSRKGRFELADQGSLFLDELATLPMMAQEKLLRAIEYGEFERLGSNQVIKTDARLICATNLDLPTQAKLGKFRSDLLDRLSFAVITLPPLRARKEDILILADYFAQKMAQELRIDGRISFSKHCEQQLLDYTWPGNVRELRNVIQRALVQSPQDEIQAIKIDPFESPWRPQKSNEMPHTDTDKNFTAQVQNLEKQLLEQALHQHNFHQARSAQSLGLTYDQLRGLMKKHQLLPSKQR</sequence>
<evidence type="ECO:0000256" key="1">
    <source>
        <dbReference type="ARBA" id="ARBA00022741"/>
    </source>
</evidence>
<dbReference type="PANTHER" id="PTHR32071:SF38">
    <property type="entry name" value="PSP OPERON TRANSCRIPTIONAL ACTIVATOR"/>
    <property type="match status" value="1"/>
</dbReference>
<dbReference type="RefSeq" id="WP_120353823.1">
    <property type="nucleotide sequence ID" value="NZ_RAQO01000004.1"/>
</dbReference>
<organism evidence="6 7">
    <name type="scientific">Alginatibacterium sediminis</name>
    <dbReference type="NCBI Taxonomy" id="2164068"/>
    <lineage>
        <taxon>Bacteria</taxon>
        <taxon>Pseudomonadati</taxon>
        <taxon>Pseudomonadota</taxon>
        <taxon>Gammaproteobacteria</taxon>
        <taxon>Alteromonadales</taxon>
        <taxon>Alteromonadaceae</taxon>
        <taxon>Alginatibacterium</taxon>
    </lineage>
</organism>
<dbReference type="InterPro" id="IPR058031">
    <property type="entry name" value="AAA_lid_NorR"/>
</dbReference>
<dbReference type="Pfam" id="PF25601">
    <property type="entry name" value="AAA_lid_14"/>
    <property type="match status" value="1"/>
</dbReference>
<keyword evidence="3" id="KW-0805">Transcription regulation</keyword>
<evidence type="ECO:0000313" key="7">
    <source>
        <dbReference type="Proteomes" id="UP000286482"/>
    </source>
</evidence>
<dbReference type="CDD" id="cd00009">
    <property type="entry name" value="AAA"/>
    <property type="match status" value="1"/>
</dbReference>
<keyword evidence="7" id="KW-1185">Reference proteome</keyword>
<dbReference type="PROSITE" id="PS00688">
    <property type="entry name" value="SIGMA54_INTERACT_3"/>
    <property type="match status" value="1"/>
</dbReference>
<proteinExistence type="predicted"/>
<name>A0A420EGK8_9ALTE</name>
<dbReference type="Gene3D" id="3.40.50.300">
    <property type="entry name" value="P-loop containing nucleotide triphosphate hydrolases"/>
    <property type="match status" value="1"/>
</dbReference>
<dbReference type="SUPFAM" id="SSF46689">
    <property type="entry name" value="Homeodomain-like"/>
    <property type="match status" value="1"/>
</dbReference>
<dbReference type="PROSITE" id="PS50045">
    <property type="entry name" value="SIGMA54_INTERACT_4"/>
    <property type="match status" value="1"/>
</dbReference>
<feature type="domain" description="Sigma-54 factor interaction" evidence="5">
    <location>
        <begin position="6"/>
        <end position="236"/>
    </location>
</feature>
<dbReference type="Proteomes" id="UP000286482">
    <property type="component" value="Unassembled WGS sequence"/>
</dbReference>
<dbReference type="Pfam" id="PF00158">
    <property type="entry name" value="Sigma54_activat"/>
    <property type="match status" value="1"/>
</dbReference>
<gene>
    <name evidence="6" type="primary">pspF</name>
    <name evidence="6" type="ORF">DBZ36_04995</name>
</gene>
<dbReference type="FunFam" id="3.40.50.300:FF:000006">
    <property type="entry name" value="DNA-binding transcriptional regulator NtrC"/>
    <property type="match status" value="1"/>
</dbReference>
<dbReference type="GO" id="GO:0005524">
    <property type="term" value="F:ATP binding"/>
    <property type="evidence" value="ECO:0007669"/>
    <property type="project" value="UniProtKB-KW"/>
</dbReference>
<keyword evidence="1" id="KW-0547">Nucleotide-binding</keyword>
<dbReference type="GO" id="GO:0043565">
    <property type="term" value="F:sequence-specific DNA binding"/>
    <property type="evidence" value="ECO:0007669"/>
    <property type="project" value="InterPro"/>
</dbReference>
<evidence type="ECO:0000313" key="6">
    <source>
        <dbReference type="EMBL" id="RKF19818.1"/>
    </source>
</evidence>
<evidence type="ECO:0000256" key="4">
    <source>
        <dbReference type="ARBA" id="ARBA00023163"/>
    </source>
</evidence>
<dbReference type="EMBL" id="RAQO01000004">
    <property type="protein sequence ID" value="RKF19818.1"/>
    <property type="molecule type" value="Genomic_DNA"/>
</dbReference>
<dbReference type="SUPFAM" id="SSF52540">
    <property type="entry name" value="P-loop containing nucleoside triphosphate hydrolases"/>
    <property type="match status" value="1"/>
</dbReference>
<dbReference type="InterPro" id="IPR014317">
    <property type="entry name" value="Transcription_activator_PspF"/>
</dbReference>
<dbReference type="InterPro" id="IPR027417">
    <property type="entry name" value="P-loop_NTPase"/>
</dbReference>
<dbReference type="GO" id="GO:0006355">
    <property type="term" value="P:regulation of DNA-templated transcription"/>
    <property type="evidence" value="ECO:0007669"/>
    <property type="project" value="InterPro"/>
</dbReference>
<dbReference type="InterPro" id="IPR025944">
    <property type="entry name" value="Sigma_54_int_dom_CS"/>
</dbReference>
<dbReference type="InterPro" id="IPR009057">
    <property type="entry name" value="Homeodomain-like_sf"/>
</dbReference>
<accession>A0A420EGK8</accession>
<keyword evidence="2" id="KW-0067">ATP-binding</keyword>
<protein>
    <submittedName>
        <fullName evidence="6">Phage shock protein operon transcriptional activator</fullName>
    </submittedName>
</protein>
<dbReference type="Gene3D" id="1.10.8.60">
    <property type="match status" value="1"/>
</dbReference>
<dbReference type="InterPro" id="IPR002197">
    <property type="entry name" value="HTH_Fis"/>
</dbReference>
<evidence type="ECO:0000256" key="2">
    <source>
        <dbReference type="ARBA" id="ARBA00022840"/>
    </source>
</evidence>
<keyword evidence="4" id="KW-0804">Transcription</keyword>
<reference evidence="6 7" key="1">
    <citation type="submission" date="2018-09" db="EMBL/GenBank/DDBJ databases">
        <authorList>
            <person name="Wang Z."/>
        </authorList>
    </citation>
    <scope>NUCLEOTIDE SEQUENCE [LARGE SCALE GENOMIC DNA]</scope>
    <source>
        <strain evidence="6 7">ALS 81</strain>
    </source>
</reference>
<dbReference type="Gene3D" id="1.10.10.60">
    <property type="entry name" value="Homeodomain-like"/>
    <property type="match status" value="1"/>
</dbReference>
<dbReference type="PANTHER" id="PTHR32071">
    <property type="entry name" value="TRANSCRIPTIONAL REGULATORY PROTEIN"/>
    <property type="match status" value="1"/>
</dbReference>
<comment type="caution">
    <text evidence="6">The sequence shown here is derived from an EMBL/GenBank/DDBJ whole genome shotgun (WGS) entry which is preliminary data.</text>
</comment>
<evidence type="ECO:0000256" key="3">
    <source>
        <dbReference type="ARBA" id="ARBA00023015"/>
    </source>
</evidence>
<dbReference type="NCBIfam" id="TIGR02974">
    <property type="entry name" value="phageshock_pspF"/>
    <property type="match status" value="1"/>
</dbReference>
<dbReference type="AlphaFoldDB" id="A0A420EGK8"/>
<dbReference type="InterPro" id="IPR003593">
    <property type="entry name" value="AAA+_ATPase"/>
</dbReference>